<comment type="caution">
    <text evidence="5">The sequence shown here is derived from an EMBL/GenBank/DDBJ whole genome shotgun (WGS) entry which is preliminary data.</text>
</comment>
<reference evidence="5 6" key="1">
    <citation type="submission" date="2019-08" db="EMBL/GenBank/DDBJ databases">
        <title>In-depth cultivation of the pig gut microbiome towards novel bacterial diversity and tailored functional studies.</title>
        <authorList>
            <person name="Wylensek D."/>
            <person name="Hitch T.C.A."/>
            <person name="Clavel T."/>
        </authorList>
    </citation>
    <scope>NUCLEOTIDE SEQUENCE [LARGE SCALE GENOMIC DNA]</scope>
    <source>
        <strain evidence="5 6">WCA3-601-WT-6J</strain>
    </source>
</reference>
<evidence type="ECO:0000256" key="1">
    <source>
        <dbReference type="ARBA" id="ARBA00022490"/>
    </source>
</evidence>
<feature type="domain" description="Anticodon-binding" evidence="4">
    <location>
        <begin position="1"/>
        <end position="38"/>
    </location>
</feature>
<dbReference type="AlphaFoldDB" id="A0A6I2U8V1"/>
<sequence length="45" mass="5081">MLVVGIREMEEGVVSVCTRKNEDLGTMPLVTFTAKLREEVDTRAR</sequence>
<dbReference type="Pfam" id="PF03129">
    <property type="entry name" value="HGTP_anticodon"/>
    <property type="match status" value="1"/>
</dbReference>
<name>A0A6I2U8V1_9FIRM</name>
<dbReference type="Proteomes" id="UP000431913">
    <property type="component" value="Unassembled WGS sequence"/>
</dbReference>
<organism evidence="5 6">
    <name type="scientific">Ruthenibacterium lactatiformans</name>
    <dbReference type="NCBI Taxonomy" id="1550024"/>
    <lineage>
        <taxon>Bacteria</taxon>
        <taxon>Bacillati</taxon>
        <taxon>Bacillota</taxon>
        <taxon>Clostridia</taxon>
        <taxon>Eubacteriales</taxon>
        <taxon>Oscillospiraceae</taxon>
        <taxon>Ruthenibacterium</taxon>
    </lineage>
</organism>
<keyword evidence="3" id="KW-0030">Aminoacyl-tRNA synthetase</keyword>
<keyword evidence="1" id="KW-0963">Cytoplasm</keyword>
<evidence type="ECO:0000259" key="4">
    <source>
        <dbReference type="Pfam" id="PF03129"/>
    </source>
</evidence>
<keyword evidence="2" id="KW-0067">ATP-binding</keyword>
<dbReference type="GO" id="GO:0005524">
    <property type="term" value="F:ATP binding"/>
    <property type="evidence" value="ECO:0007669"/>
    <property type="project" value="UniProtKB-KW"/>
</dbReference>
<gene>
    <name evidence="5" type="ORF">FYJ76_10500</name>
</gene>
<dbReference type="Gene3D" id="3.40.50.800">
    <property type="entry name" value="Anticodon-binding domain"/>
    <property type="match status" value="1"/>
</dbReference>
<evidence type="ECO:0000313" key="5">
    <source>
        <dbReference type="EMBL" id="MST92359.1"/>
    </source>
</evidence>
<dbReference type="InterPro" id="IPR004154">
    <property type="entry name" value="Anticodon-bd"/>
</dbReference>
<proteinExistence type="predicted"/>
<dbReference type="GO" id="GO:0006418">
    <property type="term" value="P:tRNA aminoacylation for protein translation"/>
    <property type="evidence" value="ECO:0007669"/>
    <property type="project" value="UniProtKB-ARBA"/>
</dbReference>
<keyword evidence="2" id="KW-0547">Nucleotide-binding</keyword>
<dbReference type="GO" id="GO:0004812">
    <property type="term" value="F:aminoacyl-tRNA ligase activity"/>
    <property type="evidence" value="ECO:0007669"/>
    <property type="project" value="UniProtKB-KW"/>
</dbReference>
<dbReference type="EMBL" id="VUNJ01000010">
    <property type="protein sequence ID" value="MST92359.1"/>
    <property type="molecule type" value="Genomic_DNA"/>
</dbReference>
<evidence type="ECO:0000256" key="2">
    <source>
        <dbReference type="ARBA" id="ARBA00022840"/>
    </source>
</evidence>
<protein>
    <recommendedName>
        <fullName evidence="4">Anticodon-binding domain-containing protein</fullName>
    </recommendedName>
</protein>
<evidence type="ECO:0000256" key="3">
    <source>
        <dbReference type="ARBA" id="ARBA00023146"/>
    </source>
</evidence>
<keyword evidence="3" id="KW-0436">Ligase</keyword>
<dbReference type="SUPFAM" id="SSF52954">
    <property type="entry name" value="Class II aaRS ABD-related"/>
    <property type="match status" value="1"/>
</dbReference>
<dbReference type="InterPro" id="IPR036621">
    <property type="entry name" value="Anticodon-bd_dom_sf"/>
</dbReference>
<evidence type="ECO:0000313" key="6">
    <source>
        <dbReference type="Proteomes" id="UP000431913"/>
    </source>
</evidence>
<accession>A0A6I2U8V1</accession>